<dbReference type="OrthoDB" id="660555at2759"/>
<keyword evidence="2 4" id="KW-0863">Zinc-finger</keyword>
<evidence type="ECO:0000313" key="6">
    <source>
        <dbReference type="Proteomes" id="UP000085678"/>
    </source>
</evidence>
<evidence type="ECO:0000259" key="5">
    <source>
        <dbReference type="PROSITE" id="PS50178"/>
    </source>
</evidence>
<evidence type="ECO:0000256" key="2">
    <source>
        <dbReference type="ARBA" id="ARBA00022771"/>
    </source>
</evidence>
<dbReference type="Pfam" id="PF01363">
    <property type="entry name" value="FYVE"/>
    <property type="match status" value="1"/>
</dbReference>
<organism evidence="6 7">
    <name type="scientific">Lingula anatina</name>
    <name type="common">Brachiopod</name>
    <name type="synonym">Lingula unguis</name>
    <dbReference type="NCBI Taxonomy" id="7574"/>
    <lineage>
        <taxon>Eukaryota</taxon>
        <taxon>Metazoa</taxon>
        <taxon>Spiralia</taxon>
        <taxon>Lophotrochozoa</taxon>
        <taxon>Brachiopoda</taxon>
        <taxon>Linguliformea</taxon>
        <taxon>Lingulata</taxon>
        <taxon>Lingulida</taxon>
        <taxon>Linguloidea</taxon>
        <taxon>Lingulidae</taxon>
        <taxon>Lingula</taxon>
    </lineage>
</organism>
<evidence type="ECO:0000313" key="7">
    <source>
        <dbReference type="RefSeq" id="XP_013382542.1"/>
    </source>
</evidence>
<keyword evidence="6" id="KW-1185">Reference proteome</keyword>
<dbReference type="InterPro" id="IPR017455">
    <property type="entry name" value="Znf_FYVE-rel"/>
</dbReference>
<protein>
    <submittedName>
        <fullName evidence="7">Zinc finger FYVE domain-containing protein 21 isoform X1</fullName>
    </submittedName>
</protein>
<dbReference type="KEGG" id="lak:106153234"/>
<proteinExistence type="predicted"/>
<dbReference type="InterPro" id="IPR052113">
    <property type="entry name" value="FYVE-type_Zinc_Finger"/>
</dbReference>
<dbReference type="GO" id="GO:0008270">
    <property type="term" value="F:zinc ion binding"/>
    <property type="evidence" value="ECO:0007669"/>
    <property type="project" value="UniProtKB-KW"/>
</dbReference>
<feature type="domain" description="FYVE-type" evidence="5">
    <location>
        <begin position="39"/>
        <end position="99"/>
    </location>
</feature>
<dbReference type="InterPro" id="IPR013083">
    <property type="entry name" value="Znf_RING/FYVE/PHD"/>
</dbReference>
<keyword evidence="3" id="KW-0862">Zinc</keyword>
<dbReference type="Gene3D" id="3.30.40.10">
    <property type="entry name" value="Zinc/RING finger domain, C3HC4 (zinc finger)"/>
    <property type="match status" value="1"/>
</dbReference>
<accession>A0A1S3H963</accession>
<dbReference type="SUPFAM" id="SSF57903">
    <property type="entry name" value="FYVE/PHD zinc finger"/>
    <property type="match status" value="1"/>
</dbReference>
<dbReference type="STRING" id="7574.A0A1S3H963"/>
<dbReference type="AlphaFoldDB" id="A0A1S3H963"/>
<dbReference type="Gene3D" id="2.30.29.160">
    <property type="entry name" value="Zinc finger FYVE domain-containing protein 21, C-terminal"/>
    <property type="match status" value="1"/>
</dbReference>
<dbReference type="InParanoid" id="A0A1S3H963"/>
<dbReference type="GeneID" id="106153234"/>
<dbReference type="InterPro" id="IPR011011">
    <property type="entry name" value="Znf_FYVE_PHD"/>
</dbReference>
<dbReference type="PROSITE" id="PS50178">
    <property type="entry name" value="ZF_FYVE"/>
    <property type="match status" value="1"/>
</dbReference>
<dbReference type="InterPro" id="IPR032031">
    <property type="entry name" value="ZFYVE21_C"/>
</dbReference>
<dbReference type="RefSeq" id="XP_013382542.1">
    <property type="nucleotide sequence ID" value="XM_013527088.1"/>
</dbReference>
<sequence>MATNADKKLVRSKSGLRIVATSEDGRSPFELYEPPWVPDKECHECMKCSTRFDFMKRRHHCRRCGKCFCDKCCTIKIALPRMCFVDPVRVCDTCAAVTRKENEFFDKHLKTLTNGADFFLSGSTIEENNEELFFCKISQDQRTLQFEGEHRKHEPVELSKVDSVQILTSSADDQALTLEEASPIAIGLSIKYKDRQSDQQFLRMSITNLPNKKASQLWTAAMQKGARMLYESKSSETT</sequence>
<name>A0A1S3H963_LINAN</name>
<evidence type="ECO:0000256" key="1">
    <source>
        <dbReference type="ARBA" id="ARBA00022723"/>
    </source>
</evidence>
<dbReference type="PANTHER" id="PTHR39490:SF8">
    <property type="entry name" value="ZINC FINGER FYVE DOMAIN-CONTAINING PROTEIN 21"/>
    <property type="match status" value="1"/>
</dbReference>
<dbReference type="Pfam" id="PF16696">
    <property type="entry name" value="ZFYVE21_C"/>
    <property type="match status" value="1"/>
</dbReference>
<dbReference type="InterPro" id="IPR038632">
    <property type="entry name" value="ZFYVE21_C_sf"/>
</dbReference>
<dbReference type="Proteomes" id="UP000085678">
    <property type="component" value="Unplaced"/>
</dbReference>
<evidence type="ECO:0000256" key="4">
    <source>
        <dbReference type="PROSITE-ProRule" id="PRU00091"/>
    </source>
</evidence>
<reference evidence="7" key="1">
    <citation type="journal article" date="2015" name="Nat. Commun.">
        <title>The Lingula genome provides insights into brachiopod evolution and the origin of phosphate biomineralization.</title>
        <authorList>
            <person name="Luo Y.J."/>
            <person name="Takeuchi T."/>
            <person name="Koyanagi R."/>
            <person name="Yamada L."/>
            <person name="Kanda M."/>
            <person name="Khalturina M."/>
            <person name="Fujie M."/>
            <person name="Yamasaki S.I."/>
            <person name="Endo K."/>
            <person name="Satoh N."/>
        </authorList>
    </citation>
    <scope>NUCLEOTIDE SEQUENCE</scope>
</reference>
<dbReference type="InterPro" id="IPR000306">
    <property type="entry name" value="Znf_FYVE"/>
</dbReference>
<dbReference type="SMART" id="SM00064">
    <property type="entry name" value="FYVE"/>
    <property type="match status" value="1"/>
</dbReference>
<keyword evidence="1" id="KW-0479">Metal-binding</keyword>
<evidence type="ECO:0000256" key="3">
    <source>
        <dbReference type="ARBA" id="ARBA00022833"/>
    </source>
</evidence>
<dbReference type="CDD" id="cd15727">
    <property type="entry name" value="FYVE_ZF21"/>
    <property type="match status" value="1"/>
</dbReference>
<dbReference type="PANTHER" id="PTHR39490">
    <property type="entry name" value="ARRESTIN DOMAIN-CONTAINING PROTEIN D"/>
    <property type="match status" value="1"/>
</dbReference>
<reference evidence="7" key="2">
    <citation type="submission" date="2025-08" db="UniProtKB">
        <authorList>
            <consortium name="RefSeq"/>
        </authorList>
    </citation>
    <scope>IDENTIFICATION</scope>
</reference>
<gene>
    <name evidence="7" type="primary">LOC106153234</name>
</gene>